<evidence type="ECO:0000256" key="1">
    <source>
        <dbReference type="ARBA" id="ARBA00004370"/>
    </source>
</evidence>
<dbReference type="EMBL" id="PSNW01000001">
    <property type="protein sequence ID" value="PPE75538.1"/>
    <property type="molecule type" value="Genomic_DNA"/>
</dbReference>
<gene>
    <name evidence="6" type="ORF">C3942_01195</name>
</gene>
<dbReference type="InterPro" id="IPR001129">
    <property type="entry name" value="Membr-assoc_MAPEG"/>
</dbReference>
<protein>
    <recommendedName>
        <fullName evidence="8">MAPEG family protein</fullName>
    </recommendedName>
</protein>
<name>A0A2S5TLA4_9GAMM</name>
<reference evidence="6 7" key="1">
    <citation type="submission" date="2018-02" db="EMBL/GenBank/DDBJ databases">
        <title>Genome sequencing of Solimonas sp. HR-BB.</title>
        <authorList>
            <person name="Lee Y."/>
            <person name="Jeon C.O."/>
        </authorList>
    </citation>
    <scope>NUCLEOTIDE SEQUENCE [LARGE SCALE GENOMIC DNA]</scope>
    <source>
        <strain evidence="6 7">HR-BB</strain>
    </source>
</reference>
<dbReference type="GO" id="GO:0016020">
    <property type="term" value="C:membrane"/>
    <property type="evidence" value="ECO:0007669"/>
    <property type="project" value="UniProtKB-SubCell"/>
</dbReference>
<evidence type="ECO:0000256" key="4">
    <source>
        <dbReference type="ARBA" id="ARBA00023136"/>
    </source>
</evidence>
<dbReference type="RefSeq" id="WP_104228504.1">
    <property type="nucleotide sequence ID" value="NZ_PSNW01000001.1"/>
</dbReference>
<dbReference type="Gene3D" id="1.20.120.550">
    <property type="entry name" value="Membrane associated eicosanoid/glutathione metabolism-like domain"/>
    <property type="match status" value="1"/>
</dbReference>
<evidence type="ECO:0008006" key="8">
    <source>
        <dbReference type="Google" id="ProtNLM"/>
    </source>
</evidence>
<dbReference type="Pfam" id="PF01124">
    <property type="entry name" value="MAPEG"/>
    <property type="match status" value="1"/>
</dbReference>
<evidence type="ECO:0000313" key="7">
    <source>
        <dbReference type="Proteomes" id="UP000238220"/>
    </source>
</evidence>
<evidence type="ECO:0000256" key="5">
    <source>
        <dbReference type="SAM" id="Phobius"/>
    </source>
</evidence>
<evidence type="ECO:0000313" key="6">
    <source>
        <dbReference type="EMBL" id="PPE75538.1"/>
    </source>
</evidence>
<comment type="subcellular location">
    <subcellularLocation>
        <location evidence="1">Membrane</location>
    </subcellularLocation>
</comment>
<keyword evidence="7" id="KW-1185">Reference proteome</keyword>
<dbReference type="InterPro" id="IPR023352">
    <property type="entry name" value="MAPEG-like_dom_sf"/>
</dbReference>
<keyword evidence="3 5" id="KW-1133">Transmembrane helix</keyword>
<dbReference type="AlphaFoldDB" id="A0A2S5TLA4"/>
<dbReference type="SUPFAM" id="SSF161084">
    <property type="entry name" value="MAPEG domain-like"/>
    <property type="match status" value="1"/>
</dbReference>
<dbReference type="Proteomes" id="UP000238220">
    <property type="component" value="Unassembled WGS sequence"/>
</dbReference>
<dbReference type="OrthoDB" id="5573101at2"/>
<feature type="transmembrane region" description="Helical" evidence="5">
    <location>
        <begin position="117"/>
        <end position="138"/>
    </location>
</feature>
<proteinExistence type="predicted"/>
<keyword evidence="2 5" id="KW-0812">Transmembrane</keyword>
<evidence type="ECO:0000256" key="2">
    <source>
        <dbReference type="ARBA" id="ARBA00022692"/>
    </source>
</evidence>
<keyword evidence="4 5" id="KW-0472">Membrane</keyword>
<organism evidence="6 7">
    <name type="scientific">Solimonas fluminis</name>
    <dbReference type="NCBI Taxonomy" id="2086571"/>
    <lineage>
        <taxon>Bacteria</taxon>
        <taxon>Pseudomonadati</taxon>
        <taxon>Pseudomonadota</taxon>
        <taxon>Gammaproteobacteria</taxon>
        <taxon>Nevskiales</taxon>
        <taxon>Nevskiaceae</taxon>
        <taxon>Solimonas</taxon>
    </lineage>
</organism>
<evidence type="ECO:0000256" key="3">
    <source>
        <dbReference type="ARBA" id="ARBA00022989"/>
    </source>
</evidence>
<feature type="transmembrane region" description="Helical" evidence="5">
    <location>
        <begin position="6"/>
        <end position="25"/>
    </location>
</feature>
<comment type="caution">
    <text evidence="6">The sequence shown here is derived from an EMBL/GenBank/DDBJ whole genome shotgun (WGS) entry which is preliminary data.</text>
</comment>
<sequence length="139" mass="15290">MTAPMLAPVIALVLWTFVVWGWMYATRIPAILQSKMVLDPQVPRGEQMNQLPAKVRWKADNYNHLMEQPTLFYAVGLALAVAGDATAASLGLAWAYVGLRVVHSLVQALVNVIQVRFALFFISSLVLLALAVRAALLVF</sequence>
<feature type="transmembrane region" description="Helical" evidence="5">
    <location>
        <begin position="71"/>
        <end position="97"/>
    </location>
</feature>
<accession>A0A2S5TLA4</accession>